<reference evidence="1 2" key="1">
    <citation type="journal article" date="2013" name="PLoS Genet.">
        <title>The genome and development-dependent transcriptomes of Pyronema confluens: a window into fungal evolution.</title>
        <authorList>
            <person name="Traeger S."/>
            <person name="Altegoer F."/>
            <person name="Freitag M."/>
            <person name="Gabaldon T."/>
            <person name="Kempken F."/>
            <person name="Kumar A."/>
            <person name="Marcet-Houben M."/>
            <person name="Poggeler S."/>
            <person name="Stajich J.E."/>
            <person name="Nowrousian M."/>
        </authorList>
    </citation>
    <scope>NUCLEOTIDE SEQUENCE [LARGE SCALE GENOMIC DNA]</scope>
    <source>
        <strain evidence="2">CBS 100304</strain>
        <tissue evidence="1">Vegetative mycelium</tissue>
    </source>
</reference>
<dbReference type="EMBL" id="HF935720">
    <property type="protein sequence ID" value="CCX12618.1"/>
    <property type="molecule type" value="Genomic_DNA"/>
</dbReference>
<evidence type="ECO:0000313" key="1">
    <source>
        <dbReference type="EMBL" id="CCX12618.1"/>
    </source>
</evidence>
<gene>
    <name evidence="1" type="ORF">PCON_12212</name>
</gene>
<accession>U4LJI4</accession>
<sequence>MGTSSLLRAGSAVFVASTPVKPDGLVFLEGCAGLDFSRVVSGLKPWCLVGLLFLCDDLGLPFGRLPLWETHLKDAENFPRFGEDEYSPCR</sequence>
<name>U4LJI4_PYROM</name>
<organism evidence="1 2">
    <name type="scientific">Pyronema omphalodes (strain CBS 100304)</name>
    <name type="common">Pyronema confluens</name>
    <dbReference type="NCBI Taxonomy" id="1076935"/>
    <lineage>
        <taxon>Eukaryota</taxon>
        <taxon>Fungi</taxon>
        <taxon>Dikarya</taxon>
        <taxon>Ascomycota</taxon>
        <taxon>Pezizomycotina</taxon>
        <taxon>Pezizomycetes</taxon>
        <taxon>Pezizales</taxon>
        <taxon>Pyronemataceae</taxon>
        <taxon>Pyronema</taxon>
    </lineage>
</organism>
<evidence type="ECO:0000313" key="2">
    <source>
        <dbReference type="Proteomes" id="UP000018144"/>
    </source>
</evidence>
<protein>
    <submittedName>
        <fullName evidence="1">Uncharacterized protein</fullName>
    </submittedName>
</protein>
<dbReference type="Proteomes" id="UP000018144">
    <property type="component" value="Unassembled WGS sequence"/>
</dbReference>
<proteinExistence type="predicted"/>
<keyword evidence="2" id="KW-1185">Reference proteome</keyword>
<dbReference type="AlphaFoldDB" id="U4LJI4"/>